<protein>
    <submittedName>
        <fullName evidence="2">Uncharacterized protein</fullName>
    </submittedName>
</protein>
<dbReference type="Proteomes" id="UP000462152">
    <property type="component" value="Unassembled WGS sequence"/>
</dbReference>
<keyword evidence="1" id="KW-0472">Membrane</keyword>
<evidence type="ECO:0000313" key="3">
    <source>
        <dbReference type="Proteomes" id="UP000462152"/>
    </source>
</evidence>
<name>A0A7K1LF43_9MICC</name>
<gene>
    <name evidence="2" type="ORF">GMA10_00595</name>
</gene>
<accession>A0A7K1LF43</accession>
<sequence length="205" mass="20509">MALSSLIALVVSLVGAVLSPVVSLVATVLLVALIAWGWPAASGIAELRGIKNVLAHSVIFALCGWAGCALVYLAPTGKLLTLLPAVVAVGVVVVFLAELVRGEGAAARLESTISGAVGVFTAVSASGWVGMALIHHRTETGASVWGAGAILALCIGIVGARMIAAGPEGGLRRGAMTLGVTPVAFLGVLGYAGTLVIDRVIAWLP</sequence>
<keyword evidence="1" id="KW-0812">Transmembrane</keyword>
<comment type="caution">
    <text evidence="2">The sequence shown here is derived from an EMBL/GenBank/DDBJ whole genome shotgun (WGS) entry which is preliminary data.</text>
</comment>
<dbReference type="EMBL" id="WOGT01000001">
    <property type="protein sequence ID" value="MUN53738.1"/>
    <property type="molecule type" value="Genomic_DNA"/>
</dbReference>
<feature type="transmembrane region" description="Helical" evidence="1">
    <location>
        <begin position="112"/>
        <end position="136"/>
    </location>
</feature>
<proteinExistence type="predicted"/>
<feature type="transmembrane region" description="Helical" evidence="1">
    <location>
        <begin position="175"/>
        <end position="197"/>
    </location>
</feature>
<feature type="transmembrane region" description="Helical" evidence="1">
    <location>
        <begin position="6"/>
        <end position="33"/>
    </location>
</feature>
<keyword evidence="3" id="KW-1185">Reference proteome</keyword>
<reference evidence="2 3" key="1">
    <citation type="submission" date="2019-12" db="EMBL/GenBank/DDBJ databases">
        <authorList>
            <person name="Li J."/>
            <person name="Shi Y."/>
            <person name="Xu G."/>
            <person name="Xiao D."/>
            <person name="Ran X."/>
        </authorList>
    </citation>
    <scope>NUCLEOTIDE SEQUENCE [LARGE SCALE GENOMIC DNA]</scope>
    <source>
        <strain evidence="2 3">JCM 15915</strain>
    </source>
</reference>
<dbReference type="OrthoDB" id="4882853at2"/>
<feature type="transmembrane region" description="Helical" evidence="1">
    <location>
        <begin position="53"/>
        <end position="73"/>
    </location>
</feature>
<dbReference type="AlphaFoldDB" id="A0A7K1LF43"/>
<evidence type="ECO:0000256" key="1">
    <source>
        <dbReference type="SAM" id="Phobius"/>
    </source>
</evidence>
<organism evidence="2 3">
    <name type="scientific">Rothia koreensis</name>
    <dbReference type="NCBI Taxonomy" id="592378"/>
    <lineage>
        <taxon>Bacteria</taxon>
        <taxon>Bacillati</taxon>
        <taxon>Actinomycetota</taxon>
        <taxon>Actinomycetes</taxon>
        <taxon>Micrococcales</taxon>
        <taxon>Micrococcaceae</taxon>
        <taxon>Rothia</taxon>
    </lineage>
</organism>
<keyword evidence="1" id="KW-1133">Transmembrane helix</keyword>
<evidence type="ECO:0000313" key="2">
    <source>
        <dbReference type="EMBL" id="MUN53738.1"/>
    </source>
</evidence>
<feature type="transmembrane region" description="Helical" evidence="1">
    <location>
        <begin position="79"/>
        <end position="100"/>
    </location>
</feature>
<feature type="transmembrane region" description="Helical" evidence="1">
    <location>
        <begin position="142"/>
        <end position="163"/>
    </location>
</feature>